<dbReference type="Gene3D" id="3.10.129.10">
    <property type="entry name" value="Hotdog Thioesterase"/>
    <property type="match status" value="2"/>
</dbReference>
<name>A0A6J7C6W9_9ZZZZ</name>
<evidence type="ECO:0000313" key="1">
    <source>
        <dbReference type="EMBL" id="CAB4852991.1"/>
    </source>
</evidence>
<protein>
    <submittedName>
        <fullName evidence="1">Unannotated protein</fullName>
    </submittedName>
</protein>
<sequence length="259" mass="26979">MSTTDPEGNTFPIEDHFVNRLGLALSFDGSGSAGVAEIPPEAFVPGTTRLRTAYLATLVDMVAGHAPTGGVGPTVDLRVQLLSSPPSGGTIRLACSPLRVGRRLIVAQTLLYSQEHPTPFATATTTFINKYVGGNLDAMPPPAPAVEESLDAFIGARVRDDRSMELTSRARIANGLNGTVQGGVQALLAEMTAEHLLGGGAHMAALDLDIRYLGSVRTGPLVATVVSSPAIHPFAMVHLTDGATGDLVSHVSLTMEYVA</sequence>
<dbReference type="SUPFAM" id="SSF54637">
    <property type="entry name" value="Thioesterase/thiol ester dehydrase-isomerase"/>
    <property type="match status" value="2"/>
</dbReference>
<proteinExistence type="predicted"/>
<dbReference type="InterPro" id="IPR029069">
    <property type="entry name" value="HotDog_dom_sf"/>
</dbReference>
<dbReference type="AlphaFoldDB" id="A0A6J7C6W9"/>
<organism evidence="1">
    <name type="scientific">freshwater metagenome</name>
    <dbReference type="NCBI Taxonomy" id="449393"/>
    <lineage>
        <taxon>unclassified sequences</taxon>
        <taxon>metagenomes</taxon>
        <taxon>ecological metagenomes</taxon>
    </lineage>
</organism>
<dbReference type="EMBL" id="CAFBIY010000183">
    <property type="protein sequence ID" value="CAB4852991.1"/>
    <property type="molecule type" value="Genomic_DNA"/>
</dbReference>
<reference evidence="1" key="1">
    <citation type="submission" date="2020-05" db="EMBL/GenBank/DDBJ databases">
        <authorList>
            <person name="Chiriac C."/>
            <person name="Salcher M."/>
            <person name="Ghai R."/>
            <person name="Kavagutti S V."/>
        </authorList>
    </citation>
    <scope>NUCLEOTIDE SEQUENCE</scope>
</reference>
<gene>
    <name evidence="1" type="ORF">UFOPK3267_02515</name>
</gene>
<accession>A0A6J7C6W9</accession>